<evidence type="ECO:0000313" key="2">
    <source>
        <dbReference type="Proteomes" id="UP000748108"/>
    </source>
</evidence>
<evidence type="ECO:0000313" key="1">
    <source>
        <dbReference type="EMBL" id="MBT9283239.1"/>
    </source>
</evidence>
<comment type="caution">
    <text evidence="1">The sequence shown here is derived from an EMBL/GenBank/DDBJ whole genome shotgun (WGS) entry which is preliminary data.</text>
</comment>
<dbReference type="EMBL" id="JAHHQF010000082">
    <property type="protein sequence ID" value="MBT9283239.1"/>
    <property type="molecule type" value="Genomic_DNA"/>
</dbReference>
<protein>
    <submittedName>
        <fullName evidence="1">Uncharacterized protein</fullName>
    </submittedName>
</protein>
<name>A0A947GCK8_HYDSH</name>
<accession>A0A947GCK8</accession>
<sequence length="67" mass="7420">MKSSIVLKENWTHGSNSFNQSKQAFKASKHSFLKKMGHVNIVADSVEEALAVARAMDVWEVVDCAGR</sequence>
<organism evidence="1 2">
    <name type="scientific">Hydrogenibacillus schlegelii</name>
    <name type="common">Bacillus schlegelii</name>
    <dbReference type="NCBI Taxonomy" id="1484"/>
    <lineage>
        <taxon>Bacteria</taxon>
        <taxon>Bacillati</taxon>
        <taxon>Bacillota</taxon>
        <taxon>Bacilli</taxon>
        <taxon>Bacillales</taxon>
        <taxon>Bacillales Family X. Incertae Sedis</taxon>
        <taxon>Hydrogenibacillus</taxon>
    </lineage>
</organism>
<proteinExistence type="predicted"/>
<reference evidence="1" key="1">
    <citation type="journal article" date="2021" name="Microbiology">
        <title>Metagenomic Analysis of the Microbial Community in the Underground Coal Fire Area (Kemerovo Region, Russia) Revealed Predominance of Thermophilic Members of the Phyla Deinococcus-thermus, Aquificae, and Firmicutes.</title>
        <authorList>
            <person name="Kadnikov V."/>
            <person name="Mardanov A.V."/>
            <person name="Beletsky A.V."/>
            <person name="Karnachuk O.V."/>
            <person name="Ravin N.V."/>
        </authorList>
    </citation>
    <scope>NUCLEOTIDE SEQUENCE</scope>
    <source>
        <strain evidence="1">RBS10-49</strain>
    </source>
</reference>
<dbReference type="AlphaFoldDB" id="A0A947GCK8"/>
<dbReference type="Proteomes" id="UP000748108">
    <property type="component" value="Unassembled WGS sequence"/>
</dbReference>
<gene>
    <name evidence="1" type="ORF">KM312_11465</name>
</gene>